<keyword evidence="2" id="KW-0472">Membrane</keyword>
<dbReference type="AlphaFoldDB" id="A0A069ZZL2"/>
<evidence type="ECO:0000256" key="2">
    <source>
        <dbReference type="SAM" id="Phobius"/>
    </source>
</evidence>
<evidence type="ECO:0000256" key="1">
    <source>
        <dbReference type="SAM" id="MobiDB-lite"/>
    </source>
</evidence>
<dbReference type="PATRIC" id="fig|83560.10.peg.653"/>
<dbReference type="KEGG" id="cmx:DNC_03230"/>
<evidence type="ECO:0000313" key="4">
    <source>
        <dbReference type="Proteomes" id="UP000260363"/>
    </source>
</evidence>
<dbReference type="RefSeq" id="WP_010231079.1">
    <property type="nucleotide sequence ID" value="NZ_CP007217.1"/>
</dbReference>
<evidence type="ECO:0000313" key="3">
    <source>
        <dbReference type="EMBL" id="AJR10708.1"/>
    </source>
</evidence>
<keyword evidence="2" id="KW-0812">Transmembrane</keyword>
<organism evidence="3 4">
    <name type="scientific">Chlamydia muridarum</name>
    <dbReference type="NCBI Taxonomy" id="83560"/>
    <lineage>
        <taxon>Bacteria</taxon>
        <taxon>Pseudomonadati</taxon>
        <taxon>Chlamydiota</taxon>
        <taxon>Chlamydiia</taxon>
        <taxon>Chlamydiales</taxon>
        <taxon>Chlamydiaceae</taxon>
        <taxon>Chlamydia/Chlamydophila group</taxon>
        <taxon>Chlamydia</taxon>
    </lineage>
</organism>
<feature type="compositionally biased region" description="Low complexity" evidence="1">
    <location>
        <begin position="1"/>
        <end position="31"/>
    </location>
</feature>
<dbReference type="GeneID" id="1245998"/>
<gene>
    <name evidence="3" type="ORF">BD36_03405</name>
</gene>
<dbReference type="OMA" id="NNVHPKT"/>
<proteinExistence type="predicted"/>
<dbReference type="EMBL" id="CP007217">
    <property type="protein sequence ID" value="AJR10708.1"/>
    <property type="molecule type" value="Genomic_DNA"/>
</dbReference>
<feature type="transmembrane region" description="Helical" evidence="2">
    <location>
        <begin position="70"/>
        <end position="95"/>
    </location>
</feature>
<feature type="region of interest" description="Disordered" evidence="1">
    <location>
        <begin position="1"/>
        <end position="32"/>
    </location>
</feature>
<name>A0A069ZZL2_CHLMR</name>
<dbReference type="KEGG" id="cmg:NC81_03225"/>
<feature type="transmembrane region" description="Helical" evidence="2">
    <location>
        <begin position="38"/>
        <end position="64"/>
    </location>
</feature>
<dbReference type="KEGG" id="cmm:NC80_03210"/>
<dbReference type="Proteomes" id="UP000260363">
    <property type="component" value="Chromosome"/>
</dbReference>
<protein>
    <submittedName>
        <fullName evidence="3">Membrane protein</fullName>
    </submittedName>
</protein>
<reference evidence="3 4" key="1">
    <citation type="submission" date="2014-02" db="EMBL/GenBank/DDBJ databases">
        <authorList>
            <person name="Chen C."/>
            <person name="Conrad T.A."/>
            <person name="Zhou Z."/>
            <person name="Lai Z."/>
            <person name="Zhong G."/>
        </authorList>
    </citation>
    <scope>NUCLEOTIDE SEQUENCE [LARGE SCALE GENOMIC DNA]</scope>
    <source>
        <strain evidence="3 4">Nigg3-28</strain>
    </source>
</reference>
<keyword evidence="2" id="KW-1133">Transmembrane helix</keyword>
<accession>A0A069ZZL2</accession>
<sequence length="170" mass="18236">MVNSVSTSTSPTTQSPSSDSSVHSSSPNNVHPKTKQRVVTAIQCSLLIIRIASIVLLGLGIALLAPSPLLGSGLLVAALALAITSLVCAIALSTYQTLTIRKLQKEVSSLEKRSDIIFVEPCVDEGFFISENPFEGLENTVDINALSPRDLSPEDRDYIQELVSRIETEN</sequence>